<dbReference type="GO" id="GO:0016586">
    <property type="term" value="C:RSC-type complex"/>
    <property type="evidence" value="ECO:0007669"/>
    <property type="project" value="TreeGrafter"/>
</dbReference>
<dbReference type="OMA" id="NIVDHAM"/>
<keyword evidence="3" id="KW-0539">Nucleus</keyword>
<gene>
    <name evidence="4" type="ORF">M427DRAFT_380753</name>
</gene>
<proteinExistence type="predicted"/>
<dbReference type="SUPFAM" id="SSF48371">
    <property type="entry name" value="ARM repeat"/>
    <property type="match status" value="1"/>
</dbReference>
<keyword evidence="1" id="KW-0805">Transcription regulation</keyword>
<evidence type="ECO:0000313" key="5">
    <source>
        <dbReference type="Proteomes" id="UP000070544"/>
    </source>
</evidence>
<keyword evidence="2" id="KW-0804">Transcription</keyword>
<name>A0A139AVR5_GONPJ</name>
<sequence length="453" mass="49025">MFADFDTGEPGTVIQLYPELIPAARPVVENDVALLHTGPLNRLSLSLESQLPNEMSWSLTKLARISFNFGIDIAGVPFLLDNIVDHAMDRMRPLAAGSIADRALYELSQALEEDSSTPKTTDFATLFSNANTAADLHDILLPLHVLRNLSTLDANAVYMAKSRHVLRLLALGLSLQTVNWSLSEISEHCMDILSNCSSYILLGYQGNPFLSGVIRFLSSPSRQSVVAALNSLQNLLGNDANASLFTAKGILEDSKFHRQLCDLAMSQGDDELAYFALEVLTQLASLHSDVGVEVVANAPAGFIGMLVTMLGRGWKFGESWGTRSLGSDFRVNNSRAPQGGLFGGEPQALRPTMSTNHLKAHQWLLTNVTSAPHGSIPLSDMYQEYASFCQLQGAQSINLRDLVALAVNSFAAAAEAFDEKGAESHNVHTLIDSLPALLLPSKHLVHAGFKVEG</sequence>
<dbReference type="STRING" id="1344416.A0A139AVR5"/>
<dbReference type="InterPro" id="IPR052406">
    <property type="entry name" value="Chromatin_Remodeling_Comp"/>
</dbReference>
<dbReference type="EMBL" id="KQ965735">
    <property type="protein sequence ID" value="KXS20673.1"/>
    <property type="molecule type" value="Genomic_DNA"/>
</dbReference>
<dbReference type="PANTHER" id="PTHR22970:SF14">
    <property type="entry name" value="AT-RICH INTERACTIVE DOMAIN-CONTAINING PROTEIN 2"/>
    <property type="match status" value="1"/>
</dbReference>
<dbReference type="InterPro" id="IPR011989">
    <property type="entry name" value="ARM-like"/>
</dbReference>
<dbReference type="Gene3D" id="1.10.10.10">
    <property type="entry name" value="Winged helix-like DNA-binding domain superfamily/Winged helix DNA-binding domain"/>
    <property type="match status" value="1"/>
</dbReference>
<dbReference type="AlphaFoldDB" id="A0A139AVR5"/>
<evidence type="ECO:0000256" key="3">
    <source>
        <dbReference type="ARBA" id="ARBA00023242"/>
    </source>
</evidence>
<dbReference type="InterPro" id="IPR016024">
    <property type="entry name" value="ARM-type_fold"/>
</dbReference>
<dbReference type="PANTHER" id="PTHR22970">
    <property type="entry name" value="AT-RICH INTERACTIVE DOMAIN-CONTAINING PROTEIN 2"/>
    <property type="match status" value="1"/>
</dbReference>
<dbReference type="InterPro" id="IPR036388">
    <property type="entry name" value="WH-like_DNA-bd_sf"/>
</dbReference>
<organism evidence="4 5">
    <name type="scientific">Gonapodya prolifera (strain JEL478)</name>
    <name type="common">Monoblepharis prolifera</name>
    <dbReference type="NCBI Taxonomy" id="1344416"/>
    <lineage>
        <taxon>Eukaryota</taxon>
        <taxon>Fungi</taxon>
        <taxon>Fungi incertae sedis</taxon>
        <taxon>Chytridiomycota</taxon>
        <taxon>Chytridiomycota incertae sedis</taxon>
        <taxon>Monoblepharidomycetes</taxon>
        <taxon>Monoblepharidales</taxon>
        <taxon>Gonapodyaceae</taxon>
        <taxon>Gonapodya</taxon>
    </lineage>
</organism>
<evidence type="ECO:0000256" key="1">
    <source>
        <dbReference type="ARBA" id="ARBA00023015"/>
    </source>
</evidence>
<keyword evidence="5" id="KW-1185">Reference proteome</keyword>
<evidence type="ECO:0000256" key="2">
    <source>
        <dbReference type="ARBA" id="ARBA00023163"/>
    </source>
</evidence>
<reference evidence="4 5" key="1">
    <citation type="journal article" date="2015" name="Genome Biol. Evol.">
        <title>Phylogenomic analyses indicate that early fungi evolved digesting cell walls of algal ancestors of land plants.</title>
        <authorList>
            <person name="Chang Y."/>
            <person name="Wang S."/>
            <person name="Sekimoto S."/>
            <person name="Aerts A.L."/>
            <person name="Choi C."/>
            <person name="Clum A."/>
            <person name="LaButti K.M."/>
            <person name="Lindquist E.A."/>
            <person name="Yee Ngan C."/>
            <person name="Ohm R.A."/>
            <person name="Salamov A.A."/>
            <person name="Grigoriev I.V."/>
            <person name="Spatafora J.W."/>
            <person name="Berbee M.L."/>
        </authorList>
    </citation>
    <scope>NUCLEOTIDE SEQUENCE [LARGE SCALE GENOMIC DNA]</scope>
    <source>
        <strain evidence="4 5">JEL478</strain>
    </source>
</reference>
<dbReference type="Proteomes" id="UP000070544">
    <property type="component" value="Unassembled WGS sequence"/>
</dbReference>
<dbReference type="OrthoDB" id="338531at2759"/>
<dbReference type="Gene3D" id="1.25.10.10">
    <property type="entry name" value="Leucine-rich Repeat Variant"/>
    <property type="match status" value="1"/>
</dbReference>
<accession>A0A139AVR5</accession>
<protein>
    <submittedName>
        <fullName evidence="4">Uncharacterized protein</fullName>
    </submittedName>
</protein>
<evidence type="ECO:0000313" key="4">
    <source>
        <dbReference type="EMBL" id="KXS20673.1"/>
    </source>
</evidence>